<dbReference type="Proteomes" id="UP001213799">
    <property type="component" value="Unassembled WGS sequence"/>
</dbReference>
<protein>
    <submittedName>
        <fullName evidence="1">Uncharacterized protein</fullName>
    </submittedName>
</protein>
<sequence length="301" mass="35140">MDSLLIQEFANLLNEDGVMLSLLLIGVSKEPIGFERMRNNFRRLLKHFANNLKADILSESHRDLRRFISSYSVMITCELFAMAPIDEQRKIKPTVLEAERGIPSAEKRLAHQRKVESYLQSLHSGGTAPQTSQVIEVLVPDAEESDQESVAEEAGEDEPYEGSLQNLDQMKHFILESSAYQILRRRLKEFVQPSLNCRFRDLVTRWSNPGHKNHGDAARYKLRNLVTDLQDVSPFEIRFERDEISSRFVMFISHYQHLIERWTGEPWDWWPLPRFPRPLAESETRLRWKCVSIQIMDSLTQ</sequence>
<keyword evidence="2" id="KW-1185">Reference proteome</keyword>
<reference evidence="1" key="1">
    <citation type="journal article" date="2023" name="IMA Fungus">
        <title>Comparative genomic study of the Penicillium genus elucidates a diverse pangenome and 15 lateral gene transfer events.</title>
        <authorList>
            <person name="Petersen C."/>
            <person name="Sorensen T."/>
            <person name="Nielsen M.R."/>
            <person name="Sondergaard T.E."/>
            <person name="Sorensen J.L."/>
            <person name="Fitzpatrick D.A."/>
            <person name="Frisvad J.C."/>
            <person name="Nielsen K.L."/>
        </authorList>
    </citation>
    <scope>NUCLEOTIDE SEQUENCE</scope>
    <source>
        <strain evidence="1">IBT 12815</strain>
    </source>
</reference>
<dbReference type="RefSeq" id="XP_056749847.1">
    <property type="nucleotide sequence ID" value="XM_056901179.1"/>
</dbReference>
<dbReference type="GeneID" id="81591421"/>
<organism evidence="1 2">
    <name type="scientific">Penicillium hordei</name>
    <dbReference type="NCBI Taxonomy" id="40994"/>
    <lineage>
        <taxon>Eukaryota</taxon>
        <taxon>Fungi</taxon>
        <taxon>Dikarya</taxon>
        <taxon>Ascomycota</taxon>
        <taxon>Pezizomycotina</taxon>
        <taxon>Eurotiomycetes</taxon>
        <taxon>Eurotiomycetidae</taxon>
        <taxon>Eurotiales</taxon>
        <taxon>Aspergillaceae</taxon>
        <taxon>Penicillium</taxon>
    </lineage>
</organism>
<reference evidence="1" key="2">
    <citation type="submission" date="2023-01" db="EMBL/GenBank/DDBJ databases">
        <authorList>
            <person name="Petersen C."/>
        </authorList>
    </citation>
    <scope>NUCLEOTIDE SEQUENCE</scope>
    <source>
        <strain evidence="1">IBT 12815</strain>
    </source>
</reference>
<proteinExistence type="predicted"/>
<name>A0AAD6GVF5_9EURO</name>
<gene>
    <name evidence="1" type="ORF">N7537_010125</name>
</gene>
<accession>A0AAD6GVF5</accession>
<evidence type="ECO:0000313" key="2">
    <source>
        <dbReference type="Proteomes" id="UP001213799"/>
    </source>
</evidence>
<comment type="caution">
    <text evidence="1">The sequence shown here is derived from an EMBL/GenBank/DDBJ whole genome shotgun (WGS) entry which is preliminary data.</text>
</comment>
<dbReference type="AlphaFoldDB" id="A0AAD6GVF5"/>
<dbReference type="EMBL" id="JAQJAE010000005">
    <property type="protein sequence ID" value="KAJ5593221.1"/>
    <property type="molecule type" value="Genomic_DNA"/>
</dbReference>
<evidence type="ECO:0000313" key="1">
    <source>
        <dbReference type="EMBL" id="KAJ5593221.1"/>
    </source>
</evidence>